<dbReference type="InterPro" id="IPR018509">
    <property type="entry name" value="DHquinase_II_CS"/>
</dbReference>
<evidence type="ECO:0000256" key="4">
    <source>
        <dbReference type="ARBA" id="ARBA00011193"/>
    </source>
</evidence>
<dbReference type="Gene3D" id="3.40.50.9100">
    <property type="entry name" value="Dehydroquinase, class II"/>
    <property type="match status" value="1"/>
</dbReference>
<dbReference type="HAMAP" id="MF_00169">
    <property type="entry name" value="AroQ"/>
    <property type="match status" value="1"/>
</dbReference>
<feature type="site" description="Transition state stabilizer" evidence="8 11">
    <location>
        <position position="17"/>
    </location>
</feature>
<feature type="active site" description="Proton donor" evidence="8 9">
    <location>
        <position position="99"/>
    </location>
</feature>
<evidence type="ECO:0000256" key="9">
    <source>
        <dbReference type="PIRSR" id="PIRSR001399-1"/>
    </source>
</evidence>
<feature type="binding site" evidence="8 10">
    <location>
        <position position="73"/>
    </location>
    <ligand>
        <name>substrate</name>
    </ligand>
</feature>
<evidence type="ECO:0000313" key="12">
    <source>
        <dbReference type="EMBL" id="MDF9408937.1"/>
    </source>
</evidence>
<keyword evidence="7 8" id="KW-0456">Lyase</keyword>
<feature type="binding site" evidence="8 10">
    <location>
        <begin position="100"/>
        <end position="101"/>
    </location>
    <ligand>
        <name>substrate</name>
    </ligand>
</feature>
<feature type="binding site" evidence="8 10">
    <location>
        <position position="86"/>
    </location>
    <ligand>
        <name>substrate</name>
    </ligand>
</feature>
<comment type="catalytic activity">
    <reaction evidence="1 8">
        <text>3-dehydroquinate = 3-dehydroshikimate + H2O</text>
        <dbReference type="Rhea" id="RHEA:21096"/>
        <dbReference type="ChEBI" id="CHEBI:15377"/>
        <dbReference type="ChEBI" id="CHEBI:16630"/>
        <dbReference type="ChEBI" id="CHEBI:32364"/>
        <dbReference type="EC" id="4.2.1.10"/>
    </reaction>
</comment>
<accession>A0A9X4JWB9</accession>
<dbReference type="PANTHER" id="PTHR21272:SF3">
    <property type="entry name" value="CATABOLIC 3-DEHYDROQUINASE"/>
    <property type="match status" value="1"/>
</dbReference>
<dbReference type="SUPFAM" id="SSF52304">
    <property type="entry name" value="Type II 3-dehydroquinate dehydratase"/>
    <property type="match status" value="1"/>
</dbReference>
<comment type="function">
    <text evidence="8">Catalyzes a trans-dehydration via an enolate intermediate.</text>
</comment>
<dbReference type="Pfam" id="PF01220">
    <property type="entry name" value="DHquinase_II"/>
    <property type="match status" value="1"/>
</dbReference>
<dbReference type="InterPro" id="IPR001874">
    <property type="entry name" value="DHquinase_II"/>
</dbReference>
<dbReference type="NCBIfam" id="TIGR01088">
    <property type="entry name" value="aroQ"/>
    <property type="match status" value="1"/>
</dbReference>
<feature type="active site" description="Proton acceptor" evidence="8 9">
    <location>
        <position position="22"/>
    </location>
</feature>
<proteinExistence type="inferred from homology"/>
<dbReference type="NCBIfam" id="NF003807">
    <property type="entry name" value="PRK05395.1-4"/>
    <property type="match status" value="1"/>
</dbReference>
<dbReference type="GO" id="GO:0009423">
    <property type="term" value="P:chorismate biosynthetic process"/>
    <property type="evidence" value="ECO:0007669"/>
    <property type="project" value="UniProtKB-UniRule"/>
</dbReference>
<dbReference type="GO" id="GO:0019631">
    <property type="term" value="P:quinate catabolic process"/>
    <property type="evidence" value="ECO:0007669"/>
    <property type="project" value="TreeGrafter"/>
</dbReference>
<dbReference type="InterPro" id="IPR036441">
    <property type="entry name" value="DHquinase_II_sf"/>
</dbReference>
<dbReference type="GO" id="GO:0009073">
    <property type="term" value="P:aromatic amino acid family biosynthetic process"/>
    <property type="evidence" value="ECO:0007669"/>
    <property type="project" value="UniProtKB-KW"/>
</dbReference>
<reference evidence="12" key="1">
    <citation type="submission" date="2022-02" db="EMBL/GenBank/DDBJ databases">
        <authorList>
            <person name="Leng L."/>
        </authorList>
    </citation>
    <scope>NUCLEOTIDE SEQUENCE</scope>
    <source>
        <strain evidence="12">JI</strain>
    </source>
</reference>
<dbReference type="PROSITE" id="PS01029">
    <property type="entry name" value="DEHYDROQUINASE_II"/>
    <property type="match status" value="1"/>
</dbReference>
<dbReference type="RefSeq" id="WP_277444345.1">
    <property type="nucleotide sequence ID" value="NZ_JAKOAV010000021.1"/>
</dbReference>
<keyword evidence="8" id="KW-0028">Amino-acid biosynthesis</keyword>
<evidence type="ECO:0000256" key="10">
    <source>
        <dbReference type="PIRSR" id="PIRSR001399-2"/>
    </source>
</evidence>
<protein>
    <recommendedName>
        <fullName evidence="5 8">3-dehydroquinate dehydratase</fullName>
        <shortName evidence="8">3-dehydroquinase</shortName>
        <ecNumber evidence="5 8">4.2.1.10</ecNumber>
    </recommendedName>
    <alternativeName>
        <fullName evidence="8">Type II DHQase</fullName>
    </alternativeName>
</protein>
<evidence type="ECO:0000256" key="11">
    <source>
        <dbReference type="PIRSR" id="PIRSR001399-3"/>
    </source>
</evidence>
<evidence type="ECO:0000256" key="1">
    <source>
        <dbReference type="ARBA" id="ARBA00001864"/>
    </source>
</evidence>
<feature type="binding site" evidence="8 10">
    <location>
        <position position="110"/>
    </location>
    <ligand>
        <name>substrate</name>
    </ligand>
</feature>
<dbReference type="GO" id="GO:0008652">
    <property type="term" value="P:amino acid biosynthetic process"/>
    <property type="evidence" value="ECO:0007669"/>
    <property type="project" value="UniProtKB-KW"/>
</dbReference>
<dbReference type="EMBL" id="JAKOAV010000021">
    <property type="protein sequence ID" value="MDF9408937.1"/>
    <property type="molecule type" value="Genomic_DNA"/>
</dbReference>
<dbReference type="EC" id="4.2.1.10" evidence="5 8"/>
<dbReference type="GO" id="GO:0003855">
    <property type="term" value="F:3-dehydroquinate dehydratase activity"/>
    <property type="evidence" value="ECO:0007669"/>
    <property type="project" value="UniProtKB-UniRule"/>
</dbReference>
<comment type="subunit">
    <text evidence="4 8">Homododecamer.</text>
</comment>
<sequence length="158" mass="17200">MKILVLNGPNLNLLGKREPAIYGNLSLEEINNNLSVLAAELRVDISFQQSNHEGDLIDLLHHAVGEVDGVIFNPGAFTHYSYALRDAVAAVGIPTIEVHLSNIYAREDFRRHSVVAPVAAGQISGLGANSYLLALRALVELMPCWRKNDANENASSDK</sequence>
<evidence type="ECO:0000256" key="3">
    <source>
        <dbReference type="ARBA" id="ARBA00011037"/>
    </source>
</evidence>
<dbReference type="NCBIfam" id="NF003806">
    <property type="entry name" value="PRK05395.1-3"/>
    <property type="match status" value="1"/>
</dbReference>
<comment type="pathway">
    <text evidence="2 8">Metabolic intermediate biosynthesis; chorismate biosynthesis; chorismate from D-erythrose 4-phosphate and phosphoenolpyruvate: step 3/7.</text>
</comment>
<gene>
    <name evidence="8 12" type="primary">aroQ</name>
    <name evidence="12" type="ORF">L7E55_11305</name>
</gene>
<comment type="similarity">
    <text evidence="3 8">Belongs to the type-II 3-dehydroquinase family.</text>
</comment>
<evidence type="ECO:0000256" key="6">
    <source>
        <dbReference type="ARBA" id="ARBA00023141"/>
    </source>
</evidence>
<evidence type="ECO:0000256" key="7">
    <source>
        <dbReference type="ARBA" id="ARBA00023239"/>
    </source>
</evidence>
<feature type="binding site" evidence="8 10">
    <location>
        <position position="79"/>
    </location>
    <ligand>
        <name>substrate</name>
    </ligand>
</feature>
<dbReference type="PIRSF" id="PIRSF001399">
    <property type="entry name" value="DHquinase_II"/>
    <property type="match status" value="1"/>
</dbReference>
<keyword evidence="6 8" id="KW-0057">Aromatic amino acid biosynthesis</keyword>
<evidence type="ECO:0000256" key="5">
    <source>
        <dbReference type="ARBA" id="ARBA00012060"/>
    </source>
</evidence>
<dbReference type="AlphaFoldDB" id="A0A9X4JWB9"/>
<dbReference type="Proteomes" id="UP001154312">
    <property type="component" value="Unassembled WGS sequence"/>
</dbReference>
<name>A0A9X4JWB9_9FIRM</name>
<organism evidence="12 13">
    <name type="scientific">Pelotomaculum isophthalicicum JI</name>
    <dbReference type="NCBI Taxonomy" id="947010"/>
    <lineage>
        <taxon>Bacteria</taxon>
        <taxon>Bacillati</taxon>
        <taxon>Bacillota</taxon>
        <taxon>Clostridia</taxon>
        <taxon>Eubacteriales</taxon>
        <taxon>Desulfotomaculaceae</taxon>
        <taxon>Pelotomaculum</taxon>
    </lineage>
</organism>
<evidence type="ECO:0000313" key="13">
    <source>
        <dbReference type="Proteomes" id="UP001154312"/>
    </source>
</evidence>
<dbReference type="CDD" id="cd00466">
    <property type="entry name" value="DHQase_II"/>
    <property type="match status" value="1"/>
</dbReference>
<comment type="caution">
    <text evidence="12">The sequence shown here is derived from an EMBL/GenBank/DDBJ whole genome shotgun (WGS) entry which is preliminary data.</text>
</comment>
<keyword evidence="13" id="KW-1185">Reference proteome</keyword>
<dbReference type="PANTHER" id="PTHR21272">
    <property type="entry name" value="CATABOLIC 3-DEHYDROQUINASE"/>
    <property type="match status" value="1"/>
</dbReference>
<evidence type="ECO:0000256" key="8">
    <source>
        <dbReference type="HAMAP-Rule" id="MF_00169"/>
    </source>
</evidence>
<evidence type="ECO:0000256" key="2">
    <source>
        <dbReference type="ARBA" id="ARBA00004902"/>
    </source>
</evidence>
<dbReference type="NCBIfam" id="NF003805">
    <property type="entry name" value="PRK05395.1-2"/>
    <property type="match status" value="1"/>
</dbReference>